<feature type="signal peptide" evidence="1">
    <location>
        <begin position="1"/>
        <end position="21"/>
    </location>
</feature>
<name>A0ABV6PKC1_9SPHN</name>
<accession>A0ABV6PKC1</accession>
<reference evidence="2 3" key="1">
    <citation type="submission" date="2024-09" db="EMBL/GenBank/DDBJ databases">
        <authorList>
            <person name="Sun Q."/>
            <person name="Mori K."/>
        </authorList>
    </citation>
    <scope>NUCLEOTIDE SEQUENCE [LARGE SCALE GENOMIC DNA]</scope>
    <source>
        <strain evidence="2 3">NCAIM B.02537</strain>
    </source>
</reference>
<evidence type="ECO:0008006" key="4">
    <source>
        <dbReference type="Google" id="ProtNLM"/>
    </source>
</evidence>
<gene>
    <name evidence="2" type="ORF">ACFFF7_12775</name>
</gene>
<proteinExistence type="predicted"/>
<comment type="caution">
    <text evidence="2">The sequence shown here is derived from an EMBL/GenBank/DDBJ whole genome shotgun (WGS) entry which is preliminary data.</text>
</comment>
<dbReference type="EMBL" id="JBHLTL010000006">
    <property type="protein sequence ID" value="MFC0590290.1"/>
    <property type="molecule type" value="Genomic_DNA"/>
</dbReference>
<feature type="chain" id="PRO_5046398039" description="Rap1a immunity protein domain-containing protein" evidence="1">
    <location>
        <begin position="22"/>
        <end position="125"/>
    </location>
</feature>
<protein>
    <recommendedName>
        <fullName evidence="4">Rap1a immunity protein domain-containing protein</fullName>
    </recommendedName>
</protein>
<evidence type="ECO:0000313" key="3">
    <source>
        <dbReference type="Proteomes" id="UP001589943"/>
    </source>
</evidence>
<dbReference type="Proteomes" id="UP001589943">
    <property type="component" value="Unassembled WGS sequence"/>
</dbReference>
<keyword evidence="3" id="KW-1185">Reference proteome</keyword>
<keyword evidence="1" id="KW-0732">Signal</keyword>
<evidence type="ECO:0000256" key="1">
    <source>
        <dbReference type="SAM" id="SignalP"/>
    </source>
</evidence>
<evidence type="ECO:0000313" key="2">
    <source>
        <dbReference type="EMBL" id="MFC0590290.1"/>
    </source>
</evidence>
<organism evidence="2 3">
    <name type="scientific">Novosphingobium aquiterrae</name>
    <dbReference type="NCBI Taxonomy" id="624388"/>
    <lineage>
        <taxon>Bacteria</taxon>
        <taxon>Pseudomonadati</taxon>
        <taxon>Pseudomonadota</taxon>
        <taxon>Alphaproteobacteria</taxon>
        <taxon>Sphingomonadales</taxon>
        <taxon>Sphingomonadaceae</taxon>
        <taxon>Novosphingobium</taxon>
    </lineage>
</organism>
<dbReference type="RefSeq" id="WP_379481735.1">
    <property type="nucleotide sequence ID" value="NZ_JBHLTL010000006.1"/>
</dbReference>
<sequence>MRVPTMTLLAAAAMLATPALAAPGDMTVATFLAKVDGLKAKGMMALLSSDIKVLKAEGMAAGETYRKRLEAERTQGRPSSCPPKGSTINSNQLIAHLNTYAPAVRPATSLKTAFADYFIKTWPCR</sequence>